<dbReference type="KEGG" id="mpsy:CEK71_19040"/>
<sequence>MQTLALLAIGFSLGTAVLLMLGNLLQPQTPQCPLAKAAGFLLLIGLAGIQILHLGVLTGQADGFHTVLYTAILYGIAPSFYFYSRQLVQAESVDPQHNLYHGIPLLVGVLLPQSLGVPGAFLVGSTYVAWLARVVYGLRGQRQRFRLELLALATLFAIALAVLVLGFIWPLLDERAFIISYSLLIGLALFATTLTLLRFPSITADVSEALQAAYAESTLKNIDKQAVLAQLAVLMAQDKLYKLETLNLGLLAEQLGLSPHQLSELINTEFQQGFSRYIRQLRVEEAKRLLLAEPQASVLAIGLSVGFNTQSNFYAAFRECVGMAPGQYRKNAA</sequence>
<dbReference type="PROSITE" id="PS00041">
    <property type="entry name" value="HTH_ARAC_FAMILY_1"/>
    <property type="match status" value="1"/>
</dbReference>
<dbReference type="GO" id="GO:0043565">
    <property type="term" value="F:sequence-specific DNA binding"/>
    <property type="evidence" value="ECO:0007669"/>
    <property type="project" value="InterPro"/>
</dbReference>
<feature type="transmembrane region" description="Helical" evidence="4">
    <location>
        <begin position="37"/>
        <end position="57"/>
    </location>
</feature>
<dbReference type="AlphaFoldDB" id="A0A1Z4C384"/>
<dbReference type="InterPro" id="IPR009057">
    <property type="entry name" value="Homeodomain-like_sf"/>
</dbReference>
<dbReference type="InterPro" id="IPR018060">
    <property type="entry name" value="HTH_AraC"/>
</dbReference>
<evidence type="ECO:0000256" key="1">
    <source>
        <dbReference type="ARBA" id="ARBA00023015"/>
    </source>
</evidence>
<dbReference type="InterPro" id="IPR018062">
    <property type="entry name" value="HTH_AraC-typ_CS"/>
</dbReference>
<dbReference type="PANTHER" id="PTHR43280">
    <property type="entry name" value="ARAC-FAMILY TRANSCRIPTIONAL REGULATOR"/>
    <property type="match status" value="1"/>
</dbReference>
<dbReference type="PROSITE" id="PS01124">
    <property type="entry name" value="HTH_ARAC_FAMILY_2"/>
    <property type="match status" value="1"/>
</dbReference>
<feature type="domain" description="HTH araC/xylS-type" evidence="5">
    <location>
        <begin position="230"/>
        <end position="331"/>
    </location>
</feature>
<keyword evidence="4" id="KW-0812">Transmembrane</keyword>
<name>A0A1Z4C384_9GAMM</name>
<organism evidence="6 7">
    <name type="scientific">Methylovulum psychrotolerans</name>
    <dbReference type="NCBI Taxonomy" id="1704499"/>
    <lineage>
        <taxon>Bacteria</taxon>
        <taxon>Pseudomonadati</taxon>
        <taxon>Pseudomonadota</taxon>
        <taxon>Gammaproteobacteria</taxon>
        <taxon>Methylococcales</taxon>
        <taxon>Methylococcaceae</taxon>
        <taxon>Methylovulum</taxon>
    </lineage>
</organism>
<evidence type="ECO:0000256" key="4">
    <source>
        <dbReference type="SAM" id="Phobius"/>
    </source>
</evidence>
<dbReference type="Proteomes" id="UP000197019">
    <property type="component" value="Chromosome"/>
</dbReference>
<feature type="transmembrane region" description="Helical" evidence="4">
    <location>
        <begin position="64"/>
        <end position="83"/>
    </location>
</feature>
<keyword evidence="4" id="KW-1133">Transmembrane helix</keyword>
<dbReference type="SMART" id="SM00342">
    <property type="entry name" value="HTH_ARAC"/>
    <property type="match status" value="1"/>
</dbReference>
<dbReference type="GO" id="GO:0003700">
    <property type="term" value="F:DNA-binding transcription factor activity"/>
    <property type="evidence" value="ECO:0007669"/>
    <property type="project" value="InterPro"/>
</dbReference>
<keyword evidence="7" id="KW-1185">Reference proteome</keyword>
<dbReference type="Pfam" id="PF12833">
    <property type="entry name" value="HTH_18"/>
    <property type="match status" value="1"/>
</dbReference>
<feature type="transmembrane region" description="Helical" evidence="4">
    <location>
        <begin position="103"/>
        <end position="128"/>
    </location>
</feature>
<evidence type="ECO:0000256" key="3">
    <source>
        <dbReference type="ARBA" id="ARBA00023163"/>
    </source>
</evidence>
<dbReference type="EMBL" id="CP022129">
    <property type="protein sequence ID" value="ASF47992.1"/>
    <property type="molecule type" value="Genomic_DNA"/>
</dbReference>
<feature type="transmembrane region" description="Helical" evidence="4">
    <location>
        <begin position="178"/>
        <end position="197"/>
    </location>
</feature>
<keyword evidence="1" id="KW-0805">Transcription regulation</keyword>
<evidence type="ECO:0000259" key="5">
    <source>
        <dbReference type="PROSITE" id="PS01124"/>
    </source>
</evidence>
<gene>
    <name evidence="6" type="ORF">CEK71_19040</name>
</gene>
<protein>
    <submittedName>
        <fullName evidence="6">AraC family transcriptional regulator</fullName>
    </submittedName>
</protein>
<dbReference type="OrthoDB" id="345413at2"/>
<evidence type="ECO:0000256" key="2">
    <source>
        <dbReference type="ARBA" id="ARBA00023125"/>
    </source>
</evidence>
<dbReference type="RefSeq" id="WP_088620862.1">
    <property type="nucleotide sequence ID" value="NZ_CP022129.1"/>
</dbReference>
<evidence type="ECO:0000313" key="7">
    <source>
        <dbReference type="Proteomes" id="UP000197019"/>
    </source>
</evidence>
<evidence type="ECO:0000313" key="6">
    <source>
        <dbReference type="EMBL" id="ASF47992.1"/>
    </source>
</evidence>
<proteinExistence type="predicted"/>
<feature type="transmembrane region" description="Helical" evidence="4">
    <location>
        <begin position="149"/>
        <end position="172"/>
    </location>
</feature>
<dbReference type="PANTHER" id="PTHR43280:SF29">
    <property type="entry name" value="ARAC-FAMILY TRANSCRIPTIONAL REGULATOR"/>
    <property type="match status" value="1"/>
</dbReference>
<reference evidence="6 7" key="1">
    <citation type="submission" date="2017-06" db="EMBL/GenBank/DDBJ databases">
        <title>Genome Sequencing of the methanotroph Methylovulum psychrotolerants str. HV10-M2 isolated from a high-altitude environment.</title>
        <authorList>
            <person name="Mateos-Rivera A."/>
        </authorList>
    </citation>
    <scope>NUCLEOTIDE SEQUENCE [LARGE SCALE GENOMIC DNA]</scope>
    <source>
        <strain evidence="6 7">HV10_M2</strain>
    </source>
</reference>
<keyword evidence="3" id="KW-0804">Transcription</keyword>
<accession>A0A1Z4C384</accession>
<keyword evidence="4" id="KW-0472">Membrane</keyword>
<dbReference type="Gene3D" id="1.10.10.60">
    <property type="entry name" value="Homeodomain-like"/>
    <property type="match status" value="2"/>
</dbReference>
<dbReference type="SUPFAM" id="SSF46689">
    <property type="entry name" value="Homeodomain-like"/>
    <property type="match status" value="1"/>
</dbReference>
<keyword evidence="2" id="KW-0238">DNA-binding</keyword>